<gene>
    <name evidence="1" type="ORF">NC658_34535</name>
</gene>
<dbReference type="Proteomes" id="UP001523263">
    <property type="component" value="Unassembled WGS sequence"/>
</dbReference>
<evidence type="ECO:0000313" key="2">
    <source>
        <dbReference type="Proteomes" id="UP001523263"/>
    </source>
</evidence>
<organism evidence="1 2">
    <name type="scientific">Streptomyces griseoincarnatus</name>
    <dbReference type="NCBI Taxonomy" id="29305"/>
    <lineage>
        <taxon>Bacteria</taxon>
        <taxon>Bacillati</taxon>
        <taxon>Actinomycetota</taxon>
        <taxon>Actinomycetes</taxon>
        <taxon>Kitasatosporales</taxon>
        <taxon>Streptomycetaceae</taxon>
        <taxon>Streptomyces</taxon>
        <taxon>Streptomyces griseoincarnatus group</taxon>
    </lineage>
</organism>
<accession>A0ABT0W3X7</accession>
<keyword evidence="2" id="KW-1185">Reference proteome</keyword>
<name>A0ABT0W3X7_STRGI</name>
<protein>
    <recommendedName>
        <fullName evidence="3">Integrase</fullName>
    </recommendedName>
</protein>
<reference evidence="1 2" key="1">
    <citation type="submission" date="2022-06" db="EMBL/GenBank/DDBJ databases">
        <title>Whole genome sequence of Streptomyces griseoincarnatus RB7AG.</title>
        <authorList>
            <person name="Ray L."/>
            <person name="Behera S."/>
            <person name="Panda A.N."/>
        </authorList>
    </citation>
    <scope>NUCLEOTIDE SEQUENCE [LARGE SCALE GENOMIC DNA]</scope>
    <source>
        <strain evidence="1 2">RB7AG</strain>
    </source>
</reference>
<dbReference type="EMBL" id="JAMQBH010000050">
    <property type="protein sequence ID" value="MCM2518287.1"/>
    <property type="molecule type" value="Genomic_DNA"/>
</dbReference>
<comment type="caution">
    <text evidence="1">The sequence shown here is derived from an EMBL/GenBank/DDBJ whole genome shotgun (WGS) entry which is preliminary data.</text>
</comment>
<dbReference type="RefSeq" id="WP_251100476.1">
    <property type="nucleotide sequence ID" value="NZ_JAMQBH010000050.1"/>
</dbReference>
<proteinExistence type="predicted"/>
<sequence>MLRDRLTTEFPNSHGEVPSEIGPLIEILLRAPRARSILVWLDKPRGGAACLRRLIHDDLPLTHEALDSAAPGQGPALLRATLVHLGVLPHRNEPLAGLQPWLERTLTPLPAQHRRTLRIYAEWSLLRRARRRATQGRFTPGSAASIRNAVRSTTAFLTWLDEHDIPLASLTQSDIDMWLSEKRDRQHIRLFLRWAHQRRLTGDHEIPDRQRDEPHRWWSQSEHWTHLRRCLHDDALPLEVRVTGALMLLYGMPITRIAVLTHSDITTSSTPHLRIGEHPVALPPAVHQLLQLQAEYAVQHSAVGRVTTRPGWLLPGYAAGTHHSAAILARKMRLHGLPARPSRNTALLALAADLPASVLSDTLGISISAALQWTRRAARDWNVYLVARTASGPTGNCASRDGQGR</sequence>
<evidence type="ECO:0000313" key="1">
    <source>
        <dbReference type="EMBL" id="MCM2518287.1"/>
    </source>
</evidence>
<evidence type="ECO:0008006" key="3">
    <source>
        <dbReference type="Google" id="ProtNLM"/>
    </source>
</evidence>